<accession>A0A9Q1EDE7</accession>
<keyword evidence="2" id="KW-1185">Reference proteome</keyword>
<dbReference type="Proteomes" id="UP001152622">
    <property type="component" value="Chromosome 19"/>
</dbReference>
<proteinExistence type="predicted"/>
<evidence type="ECO:0000313" key="2">
    <source>
        <dbReference type="Proteomes" id="UP001152622"/>
    </source>
</evidence>
<dbReference type="EMBL" id="JAINUF010000019">
    <property type="protein sequence ID" value="KAJ8336746.1"/>
    <property type="molecule type" value="Genomic_DNA"/>
</dbReference>
<organism evidence="1 2">
    <name type="scientific">Synaphobranchus kaupii</name>
    <name type="common">Kaup's arrowtooth eel</name>
    <dbReference type="NCBI Taxonomy" id="118154"/>
    <lineage>
        <taxon>Eukaryota</taxon>
        <taxon>Metazoa</taxon>
        <taxon>Chordata</taxon>
        <taxon>Craniata</taxon>
        <taxon>Vertebrata</taxon>
        <taxon>Euteleostomi</taxon>
        <taxon>Actinopterygii</taxon>
        <taxon>Neopterygii</taxon>
        <taxon>Teleostei</taxon>
        <taxon>Anguilliformes</taxon>
        <taxon>Synaphobranchidae</taxon>
        <taxon>Synaphobranchus</taxon>
    </lineage>
</organism>
<evidence type="ECO:0000313" key="1">
    <source>
        <dbReference type="EMBL" id="KAJ8336746.1"/>
    </source>
</evidence>
<reference evidence="1" key="1">
    <citation type="journal article" date="2023" name="Science">
        <title>Genome structures resolve the early diversification of teleost fishes.</title>
        <authorList>
            <person name="Parey E."/>
            <person name="Louis A."/>
            <person name="Montfort J."/>
            <person name="Bouchez O."/>
            <person name="Roques C."/>
            <person name="Iampietro C."/>
            <person name="Lluch J."/>
            <person name="Castinel A."/>
            <person name="Donnadieu C."/>
            <person name="Desvignes T."/>
            <person name="Floi Bucao C."/>
            <person name="Jouanno E."/>
            <person name="Wen M."/>
            <person name="Mejri S."/>
            <person name="Dirks R."/>
            <person name="Jansen H."/>
            <person name="Henkel C."/>
            <person name="Chen W.J."/>
            <person name="Zahm M."/>
            <person name="Cabau C."/>
            <person name="Klopp C."/>
            <person name="Thompson A.W."/>
            <person name="Robinson-Rechavi M."/>
            <person name="Braasch I."/>
            <person name="Lecointre G."/>
            <person name="Bobe J."/>
            <person name="Postlethwait J.H."/>
            <person name="Berthelot C."/>
            <person name="Roest Crollius H."/>
            <person name="Guiguen Y."/>
        </authorList>
    </citation>
    <scope>NUCLEOTIDE SEQUENCE</scope>
    <source>
        <strain evidence="1">WJC10195</strain>
    </source>
</reference>
<comment type="caution">
    <text evidence="1">The sequence shown here is derived from an EMBL/GenBank/DDBJ whole genome shotgun (WGS) entry which is preliminary data.</text>
</comment>
<gene>
    <name evidence="1" type="ORF">SKAU_G00379660</name>
</gene>
<name>A0A9Q1EDE7_SYNKA</name>
<dbReference type="AlphaFoldDB" id="A0A9Q1EDE7"/>
<sequence>MFSLACTPSSHEEIIRGYRDWKSVIYVNGESLWICSEKRGQRECVTRLLTEFTSMQERMRIRHPAARFQNMDFSLRQKSSA</sequence>
<protein>
    <submittedName>
        <fullName evidence="1">Uncharacterized protein</fullName>
    </submittedName>
</protein>